<organism evidence="2">
    <name type="scientific">marine sediment metagenome</name>
    <dbReference type="NCBI Taxonomy" id="412755"/>
    <lineage>
        <taxon>unclassified sequences</taxon>
        <taxon>metagenomes</taxon>
        <taxon>ecological metagenomes</taxon>
    </lineage>
</organism>
<gene>
    <name evidence="2" type="ORF">LCGC14_2469360</name>
</gene>
<dbReference type="Pfam" id="PF13338">
    <property type="entry name" value="AbiEi_4"/>
    <property type="match status" value="1"/>
</dbReference>
<evidence type="ECO:0000259" key="1">
    <source>
        <dbReference type="Pfam" id="PF13338"/>
    </source>
</evidence>
<protein>
    <recommendedName>
        <fullName evidence="1">AbiEi antitoxin N-terminal domain-containing protein</fullName>
    </recommendedName>
</protein>
<comment type="caution">
    <text evidence="2">The sequence shown here is derived from an EMBL/GenBank/DDBJ whole genome shotgun (WGS) entry which is preliminary data.</text>
</comment>
<dbReference type="EMBL" id="LAZR01038627">
    <property type="protein sequence ID" value="KKL19050.1"/>
    <property type="molecule type" value="Genomic_DNA"/>
</dbReference>
<name>A0A0F9BBG8_9ZZZZ</name>
<sequence length="77" mass="9085">MAKVKISDYDLCRVGTVAHNQDFTTRDLSEYLGKDARAMVRRMLKEGMIERVGPRGRRYFPTTKGWRNIENACEYRR</sequence>
<evidence type="ECO:0000313" key="2">
    <source>
        <dbReference type="EMBL" id="KKL19050.1"/>
    </source>
</evidence>
<proteinExistence type="predicted"/>
<feature type="domain" description="AbiEi antitoxin N-terminal" evidence="1">
    <location>
        <begin position="23"/>
        <end position="56"/>
    </location>
</feature>
<dbReference type="InterPro" id="IPR025159">
    <property type="entry name" value="AbiEi_N"/>
</dbReference>
<dbReference type="InterPro" id="IPR036390">
    <property type="entry name" value="WH_DNA-bd_sf"/>
</dbReference>
<dbReference type="SUPFAM" id="SSF46785">
    <property type="entry name" value="Winged helix' DNA-binding domain"/>
    <property type="match status" value="1"/>
</dbReference>
<accession>A0A0F9BBG8</accession>
<dbReference type="AlphaFoldDB" id="A0A0F9BBG8"/>
<reference evidence="2" key="1">
    <citation type="journal article" date="2015" name="Nature">
        <title>Complex archaea that bridge the gap between prokaryotes and eukaryotes.</title>
        <authorList>
            <person name="Spang A."/>
            <person name="Saw J.H."/>
            <person name="Jorgensen S.L."/>
            <person name="Zaremba-Niedzwiedzka K."/>
            <person name="Martijn J."/>
            <person name="Lind A.E."/>
            <person name="van Eijk R."/>
            <person name="Schleper C."/>
            <person name="Guy L."/>
            <person name="Ettema T.J."/>
        </authorList>
    </citation>
    <scope>NUCLEOTIDE SEQUENCE</scope>
</reference>